<reference evidence="1 2" key="1">
    <citation type="submission" date="2016-10" db="EMBL/GenBank/DDBJ databases">
        <authorList>
            <person name="de Groot N.N."/>
        </authorList>
    </citation>
    <scope>NUCLEOTIDE SEQUENCE [LARGE SCALE GENOMIC DNA]</scope>
    <source>
        <strain evidence="1 2">NLAE-zl-G419</strain>
    </source>
</reference>
<dbReference type="GeneID" id="90543928"/>
<dbReference type="EMBL" id="FOOE01000005">
    <property type="protein sequence ID" value="SFF65063.1"/>
    <property type="molecule type" value="Genomic_DNA"/>
</dbReference>
<proteinExistence type="predicted"/>
<keyword evidence="2" id="KW-1185">Reference proteome</keyword>
<gene>
    <name evidence="1" type="ORF">SAMN04487885_105116</name>
</gene>
<dbReference type="STRING" id="1529.SAMN04487885_105116"/>
<sequence length="189" mass="22160">MILLYIALVFGIAVIIAYFVVRDNKCKKNPLANIKFKDISLGELEEKGMSLSQNNAVALREGVNRRLTKYLRKIYKNIIKNHGFFNDVSKKNFNFSEEKKCILENVYLVQEAYDYIQNELSTTDYVGLLSFYDGKPRIFYVSSEFINDINEDRLEIFFKNFKDNLTIDELEVLPASLMTTLIERFKLYK</sequence>
<dbReference type="AlphaFoldDB" id="A0A1I2KF53"/>
<protein>
    <submittedName>
        <fullName evidence="1">Uncharacterized protein</fullName>
    </submittedName>
</protein>
<accession>A0A1I2KF53</accession>
<evidence type="ECO:0000313" key="2">
    <source>
        <dbReference type="Proteomes" id="UP000182135"/>
    </source>
</evidence>
<organism evidence="1 2">
    <name type="scientific">Clostridium cadaveris</name>
    <dbReference type="NCBI Taxonomy" id="1529"/>
    <lineage>
        <taxon>Bacteria</taxon>
        <taxon>Bacillati</taxon>
        <taxon>Bacillota</taxon>
        <taxon>Clostridia</taxon>
        <taxon>Eubacteriales</taxon>
        <taxon>Clostridiaceae</taxon>
        <taxon>Clostridium</taxon>
    </lineage>
</organism>
<evidence type="ECO:0000313" key="1">
    <source>
        <dbReference type="EMBL" id="SFF65063.1"/>
    </source>
</evidence>
<dbReference type="Proteomes" id="UP000182135">
    <property type="component" value="Unassembled WGS sequence"/>
</dbReference>
<name>A0A1I2KF53_9CLOT</name>
<dbReference type="RefSeq" id="WP_074844807.1">
    <property type="nucleotide sequence ID" value="NZ_CABMJC010000003.1"/>
</dbReference>